<dbReference type="AlphaFoldDB" id="A0A6J1FB49"/>
<dbReference type="InterPro" id="IPR018247">
    <property type="entry name" value="EF_Hand_1_Ca_BS"/>
</dbReference>
<dbReference type="InterPro" id="IPR039647">
    <property type="entry name" value="EF_hand_pair_protein_CML-like"/>
</dbReference>
<dbReference type="SUPFAM" id="SSF47473">
    <property type="entry name" value="EF-hand"/>
    <property type="match status" value="1"/>
</dbReference>
<dbReference type="InterPro" id="IPR011992">
    <property type="entry name" value="EF-hand-dom_pair"/>
</dbReference>
<keyword evidence="4" id="KW-0106">Calcium</keyword>
<feature type="domain" description="EF-hand" evidence="6">
    <location>
        <begin position="114"/>
        <end position="149"/>
    </location>
</feature>
<evidence type="ECO:0000256" key="4">
    <source>
        <dbReference type="ARBA" id="ARBA00022837"/>
    </source>
</evidence>
<accession>A0A6J1FB49</accession>
<sequence length="185" mass="20531">MAANQSPFSFFTMKLPKLTAKSFSPGRLFPSKKHRTSLSKSEPPSFGSASSSSPTSVLPPHPHPHLSGEWSDFSDTHTDYRKELEALLGLIGAEPPSEEELKMMMSQVDKVGPPCHSELRDTFEIFDADHDGRITAEELFSVFSAMGDEQCTLEDCRRMIAGVDKNGDGFVCFEDFAVMMECQRC</sequence>
<keyword evidence="2" id="KW-0479">Metal-binding</keyword>
<dbReference type="GeneID" id="111442449"/>
<dbReference type="PROSITE" id="PS50222">
    <property type="entry name" value="EF_HAND_2"/>
    <property type="match status" value="2"/>
</dbReference>
<organism evidence="7 8">
    <name type="scientific">Cucurbita moschata</name>
    <name type="common">Winter crookneck squash</name>
    <name type="synonym">Cucurbita pepo var. moschata</name>
    <dbReference type="NCBI Taxonomy" id="3662"/>
    <lineage>
        <taxon>Eukaryota</taxon>
        <taxon>Viridiplantae</taxon>
        <taxon>Streptophyta</taxon>
        <taxon>Embryophyta</taxon>
        <taxon>Tracheophyta</taxon>
        <taxon>Spermatophyta</taxon>
        <taxon>Magnoliopsida</taxon>
        <taxon>eudicotyledons</taxon>
        <taxon>Gunneridae</taxon>
        <taxon>Pentapetalae</taxon>
        <taxon>rosids</taxon>
        <taxon>fabids</taxon>
        <taxon>Cucurbitales</taxon>
        <taxon>Cucurbitaceae</taxon>
        <taxon>Cucurbiteae</taxon>
        <taxon>Cucurbita</taxon>
    </lineage>
</organism>
<evidence type="ECO:0000256" key="2">
    <source>
        <dbReference type="ARBA" id="ARBA00022723"/>
    </source>
</evidence>
<dbReference type="Gene3D" id="1.10.238.10">
    <property type="entry name" value="EF-hand"/>
    <property type="match status" value="1"/>
</dbReference>
<dbReference type="PANTHER" id="PTHR10891">
    <property type="entry name" value="EF-HAND CALCIUM-BINDING DOMAIN CONTAINING PROTEIN"/>
    <property type="match status" value="1"/>
</dbReference>
<dbReference type="CDD" id="cd00051">
    <property type="entry name" value="EFh"/>
    <property type="match status" value="1"/>
</dbReference>
<evidence type="ECO:0000256" key="5">
    <source>
        <dbReference type="SAM" id="MobiDB-lite"/>
    </source>
</evidence>
<dbReference type="GO" id="GO:0005737">
    <property type="term" value="C:cytoplasm"/>
    <property type="evidence" value="ECO:0007669"/>
    <property type="project" value="UniProtKB-ARBA"/>
</dbReference>
<reference evidence="8" key="1">
    <citation type="submission" date="2025-08" db="UniProtKB">
        <authorList>
            <consortium name="RefSeq"/>
        </authorList>
    </citation>
    <scope>IDENTIFICATION</scope>
    <source>
        <tissue evidence="8">Young leaves</tissue>
    </source>
</reference>
<comment type="function">
    <text evidence="1">Potential calcium sensor.</text>
</comment>
<dbReference type="KEGG" id="cmos:111442449"/>
<dbReference type="FunFam" id="1.10.238.10:FF:000089">
    <property type="entry name" value="calmodulin-like protein 3"/>
    <property type="match status" value="1"/>
</dbReference>
<keyword evidence="3" id="KW-0677">Repeat</keyword>
<dbReference type="GO" id="GO:0005509">
    <property type="term" value="F:calcium ion binding"/>
    <property type="evidence" value="ECO:0007669"/>
    <property type="project" value="InterPro"/>
</dbReference>
<feature type="region of interest" description="Disordered" evidence="5">
    <location>
        <begin position="21"/>
        <end position="72"/>
    </location>
</feature>
<dbReference type="Pfam" id="PF13499">
    <property type="entry name" value="EF-hand_7"/>
    <property type="match status" value="1"/>
</dbReference>
<keyword evidence="7" id="KW-1185">Reference proteome</keyword>
<evidence type="ECO:0000259" key="6">
    <source>
        <dbReference type="PROSITE" id="PS50222"/>
    </source>
</evidence>
<feature type="domain" description="EF-hand" evidence="6">
    <location>
        <begin position="151"/>
        <end position="185"/>
    </location>
</feature>
<gene>
    <name evidence="8" type="primary">LOC111442449</name>
</gene>
<feature type="compositionally biased region" description="Low complexity" evidence="5">
    <location>
        <begin position="39"/>
        <end position="58"/>
    </location>
</feature>
<evidence type="ECO:0000313" key="7">
    <source>
        <dbReference type="Proteomes" id="UP000504609"/>
    </source>
</evidence>
<evidence type="ECO:0000313" key="8">
    <source>
        <dbReference type="RefSeq" id="XP_022935658.1"/>
    </source>
</evidence>
<protein>
    <submittedName>
        <fullName evidence="8">Probable calcium-binding protein CML36</fullName>
    </submittedName>
</protein>
<dbReference type="SMART" id="SM00054">
    <property type="entry name" value="EFh"/>
    <property type="match status" value="2"/>
</dbReference>
<proteinExistence type="predicted"/>
<dbReference type="RefSeq" id="XP_022935658.1">
    <property type="nucleotide sequence ID" value="XM_023079890.1"/>
</dbReference>
<evidence type="ECO:0000256" key="1">
    <source>
        <dbReference type="ARBA" id="ARBA00003291"/>
    </source>
</evidence>
<dbReference type="InterPro" id="IPR002048">
    <property type="entry name" value="EF_hand_dom"/>
</dbReference>
<dbReference type="Proteomes" id="UP000504609">
    <property type="component" value="Unplaced"/>
</dbReference>
<evidence type="ECO:0000256" key="3">
    <source>
        <dbReference type="ARBA" id="ARBA00022737"/>
    </source>
</evidence>
<name>A0A6J1FB49_CUCMO</name>
<dbReference type="PROSITE" id="PS00018">
    <property type="entry name" value="EF_HAND_1"/>
    <property type="match status" value="2"/>
</dbReference>